<keyword evidence="2" id="KW-1185">Reference proteome</keyword>
<sequence>MPEATLEKNKEHAMTQTPCREEVFFPPEHSPIVPSSDIRPPFLQRGAVTLMNAQQHQSFCNYPHPTHFPSFLPSFLRLPSSHSNLSAPPLANPQVARITNSPPLGMYRTAQYDRTMPVVCHAQPRRIERALPPDAPTSGSVLSYPPHLGIPVCYAWRACM</sequence>
<comment type="caution">
    <text evidence="1">The sequence shown here is derived from an EMBL/GenBank/DDBJ whole genome shotgun (WGS) entry which is preliminary data.</text>
</comment>
<dbReference type="AlphaFoldDB" id="A0A2T6ZXH4"/>
<reference evidence="1 2" key="1">
    <citation type="submission" date="2017-04" db="EMBL/GenBank/DDBJ databases">
        <title>Draft genome sequence of Tuber borchii Vittad., a whitish edible truffle.</title>
        <authorList>
            <consortium name="DOE Joint Genome Institute"/>
            <person name="Murat C."/>
            <person name="Kuo A."/>
            <person name="Barry K.W."/>
            <person name="Clum A."/>
            <person name="Dockter R.B."/>
            <person name="Fauchery L."/>
            <person name="Iotti M."/>
            <person name="Kohler A."/>
            <person name="Labutti K."/>
            <person name="Lindquist E.A."/>
            <person name="Lipzen A."/>
            <person name="Ohm R.A."/>
            <person name="Wang M."/>
            <person name="Grigoriev I.V."/>
            <person name="Zambonelli A."/>
            <person name="Martin F.M."/>
        </authorList>
    </citation>
    <scope>NUCLEOTIDE SEQUENCE [LARGE SCALE GENOMIC DNA]</scope>
    <source>
        <strain evidence="1 2">Tbo3840</strain>
    </source>
</reference>
<dbReference type="Proteomes" id="UP000244722">
    <property type="component" value="Unassembled WGS sequence"/>
</dbReference>
<evidence type="ECO:0000313" key="1">
    <source>
        <dbReference type="EMBL" id="PUU80154.1"/>
    </source>
</evidence>
<dbReference type="EMBL" id="NESQ01000072">
    <property type="protein sequence ID" value="PUU80154.1"/>
    <property type="molecule type" value="Genomic_DNA"/>
</dbReference>
<protein>
    <submittedName>
        <fullName evidence="1">Uncharacterized protein</fullName>
    </submittedName>
</protein>
<gene>
    <name evidence="1" type="ORF">B9Z19DRAFT_1080139</name>
</gene>
<evidence type="ECO:0000313" key="2">
    <source>
        <dbReference type="Proteomes" id="UP000244722"/>
    </source>
</evidence>
<name>A0A2T6ZXH4_TUBBO</name>
<organism evidence="1 2">
    <name type="scientific">Tuber borchii</name>
    <name type="common">White truffle</name>
    <dbReference type="NCBI Taxonomy" id="42251"/>
    <lineage>
        <taxon>Eukaryota</taxon>
        <taxon>Fungi</taxon>
        <taxon>Dikarya</taxon>
        <taxon>Ascomycota</taxon>
        <taxon>Pezizomycotina</taxon>
        <taxon>Pezizomycetes</taxon>
        <taxon>Pezizales</taxon>
        <taxon>Tuberaceae</taxon>
        <taxon>Tuber</taxon>
    </lineage>
</organism>
<accession>A0A2T6ZXH4</accession>
<proteinExistence type="predicted"/>